<dbReference type="PANTHER" id="PTHR36529">
    <property type="entry name" value="SLL1095 PROTEIN"/>
    <property type="match status" value="1"/>
</dbReference>
<keyword evidence="2" id="KW-1185">Reference proteome</keyword>
<dbReference type="RefSeq" id="WP_378258258.1">
    <property type="nucleotide sequence ID" value="NZ_JBHSJV010000001.1"/>
</dbReference>
<dbReference type="InterPro" id="IPR018641">
    <property type="entry name" value="Trfase_1_rSAM/seldom-assoc"/>
</dbReference>
<proteinExistence type="predicted"/>
<name>A0ABW5N299_9FLAO</name>
<accession>A0ABW5N299</accession>
<evidence type="ECO:0000313" key="2">
    <source>
        <dbReference type="Proteomes" id="UP001597459"/>
    </source>
</evidence>
<dbReference type="NCBIfam" id="TIGR04282">
    <property type="entry name" value="glyco_like_cofC"/>
    <property type="match status" value="1"/>
</dbReference>
<dbReference type="Gene3D" id="3.90.550.10">
    <property type="entry name" value="Spore Coat Polysaccharide Biosynthesis Protein SpsA, Chain A"/>
    <property type="match status" value="1"/>
</dbReference>
<gene>
    <name evidence="1" type="ORF">ACFSTE_02190</name>
</gene>
<dbReference type="PANTHER" id="PTHR36529:SF1">
    <property type="entry name" value="GLYCOSYLTRANSFERASE"/>
    <property type="match status" value="1"/>
</dbReference>
<sequence length="216" mass="24713">MASERKKKTLILKEKNLLLIFTRNPELGKCKTRLAATIGDHAALEVYKFLLNHTVSITEKLSADKAVYYSEKIRDNDIWSTASYIKYKQNGVDLGARMLAAFQEGFANGYQHIIIIGSDIYDLQQHDIEKAFLSLKKHDYVIGPAKDGGYYLLGMNKLTPSLFSRKTWGTDSVLKDTLLDLQNEAVKILEERNDIDYYEDIEGIDVFQQLIQKIKK</sequence>
<dbReference type="EMBL" id="JBHULX010000001">
    <property type="protein sequence ID" value="MFD2589622.1"/>
    <property type="molecule type" value="Genomic_DNA"/>
</dbReference>
<dbReference type="SUPFAM" id="SSF53448">
    <property type="entry name" value="Nucleotide-diphospho-sugar transferases"/>
    <property type="match status" value="1"/>
</dbReference>
<reference evidence="2" key="1">
    <citation type="journal article" date="2019" name="Int. J. Syst. Evol. Microbiol.">
        <title>The Global Catalogue of Microorganisms (GCM) 10K type strain sequencing project: providing services to taxonomists for standard genome sequencing and annotation.</title>
        <authorList>
            <consortium name="The Broad Institute Genomics Platform"/>
            <consortium name="The Broad Institute Genome Sequencing Center for Infectious Disease"/>
            <person name="Wu L."/>
            <person name="Ma J."/>
        </authorList>
    </citation>
    <scope>NUCLEOTIDE SEQUENCE [LARGE SCALE GENOMIC DNA]</scope>
    <source>
        <strain evidence="2">KCTC 42423</strain>
    </source>
</reference>
<dbReference type="Proteomes" id="UP001597459">
    <property type="component" value="Unassembled WGS sequence"/>
</dbReference>
<protein>
    <submittedName>
        <fullName evidence="1">TIGR04282 family arsenosugar biosynthesis glycosyltransferase</fullName>
    </submittedName>
</protein>
<evidence type="ECO:0000313" key="1">
    <source>
        <dbReference type="EMBL" id="MFD2589622.1"/>
    </source>
</evidence>
<comment type="caution">
    <text evidence="1">The sequence shown here is derived from an EMBL/GenBank/DDBJ whole genome shotgun (WGS) entry which is preliminary data.</text>
</comment>
<dbReference type="Pfam" id="PF09837">
    <property type="entry name" value="DUF2064"/>
    <property type="match status" value="1"/>
</dbReference>
<dbReference type="InterPro" id="IPR029044">
    <property type="entry name" value="Nucleotide-diphossugar_trans"/>
</dbReference>
<organism evidence="1 2">
    <name type="scientific">Aquimarina hainanensis</name>
    <dbReference type="NCBI Taxonomy" id="1578017"/>
    <lineage>
        <taxon>Bacteria</taxon>
        <taxon>Pseudomonadati</taxon>
        <taxon>Bacteroidota</taxon>
        <taxon>Flavobacteriia</taxon>
        <taxon>Flavobacteriales</taxon>
        <taxon>Flavobacteriaceae</taxon>
        <taxon>Aquimarina</taxon>
    </lineage>
</organism>